<protein>
    <recommendedName>
        <fullName evidence="2">Phosphoadenosine phosphosulphate reductase domain-containing protein</fullName>
    </recommendedName>
</protein>
<organism evidence="1">
    <name type="scientific">marine sediment metagenome</name>
    <dbReference type="NCBI Taxonomy" id="412755"/>
    <lineage>
        <taxon>unclassified sequences</taxon>
        <taxon>metagenomes</taxon>
        <taxon>ecological metagenomes</taxon>
    </lineage>
</organism>
<dbReference type="EMBL" id="BARS01037306">
    <property type="protein sequence ID" value="GAG24817.1"/>
    <property type="molecule type" value="Genomic_DNA"/>
</dbReference>
<accession>X0WNL1</accession>
<dbReference type="GO" id="GO:0071453">
    <property type="term" value="P:cellular response to oxygen levels"/>
    <property type="evidence" value="ECO:0007669"/>
    <property type="project" value="TreeGrafter"/>
</dbReference>
<dbReference type="PANTHER" id="PTHR30083">
    <property type="entry name" value="TRANSCRIPTIONAL REGULATOR-RELATED"/>
    <property type="match status" value="1"/>
</dbReference>
<sequence length="195" mass="22153">MAQRGLGINVFDSAVDRLRRLYENGDEVVVSFSAGKDSGICLELAIIAASMTGSLPVKVAMRDEEIMLPGTFEYAERTAARDDIEFHWIVAGQPIVNIFNREAPYFWVFDDRLKPEQWMRQPPDFAEFIPEQNIDAIISKHRFPPAEGKDLFAVLGLRVSESPNRRMGLHSSKGYTTKPNRHGVRAARPIYDWKD</sequence>
<name>X0WNL1_9ZZZZ</name>
<dbReference type="InterPro" id="IPR014729">
    <property type="entry name" value="Rossmann-like_a/b/a_fold"/>
</dbReference>
<proteinExistence type="predicted"/>
<dbReference type="PANTHER" id="PTHR30083:SF0">
    <property type="entry name" value="3'-PHOSPHOADENOSINE 5'-PHOSPHOSULFATE SULFOTRANSFERASE (PAPS REDUCTASE)_FAD SYNTHETASE"/>
    <property type="match status" value="1"/>
</dbReference>
<evidence type="ECO:0008006" key="2">
    <source>
        <dbReference type="Google" id="ProtNLM"/>
    </source>
</evidence>
<dbReference type="AlphaFoldDB" id="X0WNL1"/>
<feature type="non-terminal residue" evidence="1">
    <location>
        <position position="195"/>
    </location>
</feature>
<reference evidence="1" key="1">
    <citation type="journal article" date="2014" name="Front. Microbiol.">
        <title>High frequency of phylogenetically diverse reductive dehalogenase-homologous genes in deep subseafloor sedimentary metagenomes.</title>
        <authorList>
            <person name="Kawai M."/>
            <person name="Futagami T."/>
            <person name="Toyoda A."/>
            <person name="Takaki Y."/>
            <person name="Nishi S."/>
            <person name="Hori S."/>
            <person name="Arai W."/>
            <person name="Tsubouchi T."/>
            <person name="Morono Y."/>
            <person name="Uchiyama I."/>
            <person name="Ito T."/>
            <person name="Fujiyama A."/>
            <person name="Inagaki F."/>
            <person name="Takami H."/>
        </authorList>
    </citation>
    <scope>NUCLEOTIDE SEQUENCE</scope>
    <source>
        <strain evidence="1">Expedition CK06-06</strain>
    </source>
</reference>
<dbReference type="Gene3D" id="3.40.50.620">
    <property type="entry name" value="HUPs"/>
    <property type="match status" value="1"/>
</dbReference>
<evidence type="ECO:0000313" key="1">
    <source>
        <dbReference type="EMBL" id="GAG24817.1"/>
    </source>
</evidence>
<dbReference type="SUPFAM" id="SSF52402">
    <property type="entry name" value="Adenine nucleotide alpha hydrolases-like"/>
    <property type="match status" value="1"/>
</dbReference>
<gene>
    <name evidence="1" type="ORF">S01H1_57215</name>
</gene>
<comment type="caution">
    <text evidence="1">The sequence shown here is derived from an EMBL/GenBank/DDBJ whole genome shotgun (WGS) entry which is preliminary data.</text>
</comment>